<feature type="compositionally biased region" description="Basic and acidic residues" evidence="1">
    <location>
        <begin position="335"/>
        <end position="347"/>
    </location>
</feature>
<organism evidence="2 3">
    <name type="scientific">Chondrus crispus</name>
    <name type="common">Carrageen Irish moss</name>
    <name type="synonym">Polymorpha crispa</name>
    <dbReference type="NCBI Taxonomy" id="2769"/>
    <lineage>
        <taxon>Eukaryota</taxon>
        <taxon>Rhodophyta</taxon>
        <taxon>Florideophyceae</taxon>
        <taxon>Rhodymeniophycidae</taxon>
        <taxon>Gigartinales</taxon>
        <taxon>Gigartinaceae</taxon>
        <taxon>Chondrus</taxon>
    </lineage>
</organism>
<feature type="region of interest" description="Disordered" evidence="1">
    <location>
        <begin position="326"/>
        <end position="365"/>
    </location>
</feature>
<dbReference type="Proteomes" id="UP000012073">
    <property type="component" value="Unassembled WGS sequence"/>
</dbReference>
<gene>
    <name evidence="2" type="ORF">CHC_T00003341001</name>
</gene>
<name>R7QC38_CHOCR</name>
<dbReference type="OMA" id="HKRWIAN"/>
<sequence>MGMASSGRLGRHAAASSLGSLQSYATSTIRATSGPIPSCLAQGSTSEVGMKKRVFVQKDMVDEPVFSKEMRDRTLLSKRPDRFAYPNFALAEFGGRDTWASDVFVLPHNAIRWEIMDLYTIISSIQRRWSALTMVDVWELSEYWEVFEVFVAQYFEIEDQIVFPFLLDLASDSTELNRYHKVVKYNRDRLEAMLLDVGGTLELFNSAPAGEVLPKVYSQLAEYLPKLLDYMEQQEDVLPRVFEEYGQPEDRALINRASANFIVRAANGRDGIAILTRWIEDSMILQMWKNENLSSRAQSSHKRWIANLESNHVDIARRFQRRMRSLPKSDNLEGEAPRKADRVEINRRSSKPNLKGISRRALPTR</sequence>
<accession>R7QC38</accession>
<evidence type="ECO:0008006" key="4">
    <source>
        <dbReference type="Google" id="ProtNLM"/>
    </source>
</evidence>
<evidence type="ECO:0000256" key="1">
    <source>
        <dbReference type="SAM" id="MobiDB-lite"/>
    </source>
</evidence>
<evidence type="ECO:0000313" key="3">
    <source>
        <dbReference type="Proteomes" id="UP000012073"/>
    </source>
</evidence>
<protein>
    <recommendedName>
        <fullName evidence="4">Hemerythrin-like domain-containing protein</fullName>
    </recommendedName>
</protein>
<dbReference type="RefSeq" id="XP_005714834.1">
    <property type="nucleotide sequence ID" value="XM_005714777.1"/>
</dbReference>
<dbReference type="EMBL" id="HG001713">
    <property type="protein sequence ID" value="CDF35015.1"/>
    <property type="molecule type" value="Genomic_DNA"/>
</dbReference>
<dbReference type="AlphaFoldDB" id="R7QC38"/>
<keyword evidence="3" id="KW-1185">Reference proteome</keyword>
<reference evidence="3" key="1">
    <citation type="journal article" date="2013" name="Proc. Natl. Acad. Sci. U.S.A.">
        <title>Genome structure and metabolic features in the red seaweed Chondrus crispus shed light on evolution of the Archaeplastida.</title>
        <authorList>
            <person name="Collen J."/>
            <person name="Porcel B."/>
            <person name="Carre W."/>
            <person name="Ball S.G."/>
            <person name="Chaparro C."/>
            <person name="Tonon T."/>
            <person name="Barbeyron T."/>
            <person name="Michel G."/>
            <person name="Noel B."/>
            <person name="Valentin K."/>
            <person name="Elias M."/>
            <person name="Artiguenave F."/>
            <person name="Arun A."/>
            <person name="Aury J.M."/>
            <person name="Barbosa-Neto J.F."/>
            <person name="Bothwell J.H."/>
            <person name="Bouget F.Y."/>
            <person name="Brillet L."/>
            <person name="Cabello-Hurtado F."/>
            <person name="Capella-Gutierrez S."/>
            <person name="Charrier B."/>
            <person name="Cladiere L."/>
            <person name="Cock J.M."/>
            <person name="Coelho S.M."/>
            <person name="Colleoni C."/>
            <person name="Czjzek M."/>
            <person name="Da Silva C."/>
            <person name="Delage L."/>
            <person name="Denoeud F."/>
            <person name="Deschamps P."/>
            <person name="Dittami S.M."/>
            <person name="Gabaldon T."/>
            <person name="Gachon C.M."/>
            <person name="Groisillier A."/>
            <person name="Herve C."/>
            <person name="Jabbari K."/>
            <person name="Katinka M."/>
            <person name="Kloareg B."/>
            <person name="Kowalczyk N."/>
            <person name="Labadie K."/>
            <person name="Leblanc C."/>
            <person name="Lopez P.J."/>
            <person name="McLachlan D.H."/>
            <person name="Meslet-Cladiere L."/>
            <person name="Moustafa A."/>
            <person name="Nehr Z."/>
            <person name="Nyvall Collen P."/>
            <person name="Panaud O."/>
            <person name="Partensky F."/>
            <person name="Poulain J."/>
            <person name="Rensing S.A."/>
            <person name="Rousvoal S."/>
            <person name="Samson G."/>
            <person name="Symeonidi A."/>
            <person name="Weissenbach J."/>
            <person name="Zambounis A."/>
            <person name="Wincker P."/>
            <person name="Boyen C."/>
        </authorList>
    </citation>
    <scope>NUCLEOTIDE SEQUENCE [LARGE SCALE GENOMIC DNA]</scope>
    <source>
        <strain evidence="3">cv. Stackhouse</strain>
    </source>
</reference>
<dbReference type="PhylomeDB" id="R7QC38"/>
<evidence type="ECO:0000313" key="2">
    <source>
        <dbReference type="EMBL" id="CDF35015.1"/>
    </source>
</evidence>
<proteinExistence type="predicted"/>
<dbReference type="OrthoDB" id="3779at2759"/>
<dbReference type="KEGG" id="ccp:CHC_T00003341001"/>
<dbReference type="GeneID" id="17322545"/>
<dbReference type="Gramene" id="CDF35015">
    <property type="protein sequence ID" value="CDF35015"/>
    <property type="gene ID" value="CHC_T00003341001"/>
</dbReference>
<dbReference type="Gene3D" id="1.20.120.520">
    <property type="entry name" value="nmb1532 protein domain like"/>
    <property type="match status" value="1"/>
</dbReference>